<accession>X8IX24</accession>
<evidence type="ECO:0000313" key="2">
    <source>
        <dbReference type="Proteomes" id="UP000030108"/>
    </source>
</evidence>
<organism evidence="1 2">
    <name type="scientific">Rhizoctonia solani AG-3 Rhs1AP</name>
    <dbReference type="NCBI Taxonomy" id="1086054"/>
    <lineage>
        <taxon>Eukaryota</taxon>
        <taxon>Fungi</taxon>
        <taxon>Dikarya</taxon>
        <taxon>Basidiomycota</taxon>
        <taxon>Agaricomycotina</taxon>
        <taxon>Agaricomycetes</taxon>
        <taxon>Cantharellales</taxon>
        <taxon>Ceratobasidiaceae</taxon>
        <taxon>Rhizoctonia</taxon>
    </lineage>
</organism>
<sequence length="143" mass="16064">MPARSSALSTCVDLRDGEDSDVVENNMKVERVDDLDNTFIFFLHSTTPPRTSRTPKLFIAPPPTLASMLRFIYPETAEDIDMVFGPRSTANGTNVPIMEQKDLTPGQVVTLYRGVRLTELLHGHDGGWDNHGTHQHNNRPFLF</sequence>
<protein>
    <submittedName>
        <fullName evidence="1">Uncharacterized protein</fullName>
    </submittedName>
</protein>
<comment type="caution">
    <text evidence="1">The sequence shown here is derived from an EMBL/GenBank/DDBJ whole genome shotgun (WGS) entry which is preliminary data.</text>
</comment>
<evidence type="ECO:0000313" key="1">
    <source>
        <dbReference type="EMBL" id="EUC54673.1"/>
    </source>
</evidence>
<name>X8IX24_9AGAM</name>
<proteinExistence type="predicted"/>
<dbReference type="AlphaFoldDB" id="X8IX24"/>
<dbReference type="EMBL" id="JATN01000322">
    <property type="protein sequence ID" value="EUC54673.1"/>
    <property type="molecule type" value="Genomic_DNA"/>
</dbReference>
<feature type="non-terminal residue" evidence="1">
    <location>
        <position position="143"/>
    </location>
</feature>
<reference evidence="2" key="1">
    <citation type="journal article" date="2014" name="Genome Announc.">
        <title>Draft genome sequence of the plant-pathogenic soil fungus Rhizoctonia solani anastomosis group 3 strain Rhs1AP.</title>
        <authorList>
            <person name="Cubeta M.A."/>
            <person name="Thomas E."/>
            <person name="Dean R.A."/>
            <person name="Jabaji S."/>
            <person name="Neate S.M."/>
            <person name="Tavantzis S."/>
            <person name="Toda T."/>
            <person name="Vilgalys R."/>
            <person name="Bharathan N."/>
            <person name="Fedorova-Abrams N."/>
            <person name="Pakala S.B."/>
            <person name="Pakala S.M."/>
            <person name="Zafar N."/>
            <person name="Joardar V."/>
            <person name="Losada L."/>
            <person name="Nierman W.C."/>
        </authorList>
    </citation>
    <scope>NUCLEOTIDE SEQUENCE [LARGE SCALE GENOMIC DNA]</scope>
    <source>
        <strain evidence="2">AG-3</strain>
    </source>
</reference>
<gene>
    <name evidence="1" type="ORF">RSOL_064830</name>
</gene>
<dbReference type="Proteomes" id="UP000030108">
    <property type="component" value="Unassembled WGS sequence"/>
</dbReference>